<keyword evidence="6" id="KW-1185">Reference proteome</keyword>
<evidence type="ECO:0000256" key="2">
    <source>
        <dbReference type="ARBA" id="ARBA00023125"/>
    </source>
</evidence>
<accession>A0ABQ1L080</accession>
<evidence type="ECO:0000313" key="5">
    <source>
        <dbReference type="EMBL" id="GGC11147.1"/>
    </source>
</evidence>
<keyword evidence="3" id="KW-0804">Transcription</keyword>
<evidence type="ECO:0000256" key="1">
    <source>
        <dbReference type="ARBA" id="ARBA00023015"/>
    </source>
</evidence>
<dbReference type="PRINTS" id="PR00598">
    <property type="entry name" value="HTHMARR"/>
</dbReference>
<dbReference type="EMBL" id="BMFC01000008">
    <property type="protein sequence ID" value="GGC11147.1"/>
    <property type="molecule type" value="Genomic_DNA"/>
</dbReference>
<dbReference type="Gene3D" id="1.10.10.10">
    <property type="entry name" value="Winged helix-like DNA-binding domain superfamily/Winged helix DNA-binding domain"/>
    <property type="match status" value="1"/>
</dbReference>
<dbReference type="InterPro" id="IPR000835">
    <property type="entry name" value="HTH_MarR-typ"/>
</dbReference>
<dbReference type="PANTHER" id="PTHR42756:SF1">
    <property type="entry name" value="TRANSCRIPTIONAL REPRESSOR OF EMRAB OPERON"/>
    <property type="match status" value="1"/>
</dbReference>
<comment type="caution">
    <text evidence="5">The sequence shown here is derived from an EMBL/GenBank/DDBJ whole genome shotgun (WGS) entry which is preliminary data.</text>
</comment>
<sequence>MGLPEHDEEQMDKTFKNERLTYKLNIVAQQAITVNDAIFFRETGCHIRDLRVLRLIDDTPGTTFAEIAKITGFERSLTSRILQNLIGSGLITRENSTEDARVFLLFTTARGKEVRQVARRLSDRLEVILTDPLSAQELRAFNEILERLGSWVTSEDYKQALDQEANKDAH</sequence>
<evidence type="ECO:0000313" key="6">
    <source>
        <dbReference type="Proteomes" id="UP000645462"/>
    </source>
</evidence>
<dbReference type="Proteomes" id="UP000645462">
    <property type="component" value="Unassembled WGS sequence"/>
</dbReference>
<dbReference type="InterPro" id="IPR036388">
    <property type="entry name" value="WH-like_DNA-bd_sf"/>
</dbReference>
<dbReference type="PROSITE" id="PS50995">
    <property type="entry name" value="HTH_MARR_2"/>
    <property type="match status" value="1"/>
</dbReference>
<dbReference type="SMART" id="SM00347">
    <property type="entry name" value="HTH_MARR"/>
    <property type="match status" value="1"/>
</dbReference>
<protein>
    <recommendedName>
        <fullName evidence="4">HTH marR-type domain-containing protein</fullName>
    </recommendedName>
</protein>
<dbReference type="PANTHER" id="PTHR42756">
    <property type="entry name" value="TRANSCRIPTIONAL REGULATOR, MARR"/>
    <property type="match status" value="1"/>
</dbReference>
<proteinExistence type="predicted"/>
<organism evidence="5 6">
    <name type="scientific">Marivita lacus</name>
    <dbReference type="NCBI Taxonomy" id="1323742"/>
    <lineage>
        <taxon>Bacteria</taxon>
        <taxon>Pseudomonadati</taxon>
        <taxon>Pseudomonadota</taxon>
        <taxon>Alphaproteobacteria</taxon>
        <taxon>Rhodobacterales</taxon>
        <taxon>Roseobacteraceae</taxon>
        <taxon>Marivita</taxon>
    </lineage>
</organism>
<evidence type="ECO:0000259" key="4">
    <source>
        <dbReference type="PROSITE" id="PS50995"/>
    </source>
</evidence>
<feature type="domain" description="HTH marR-type" evidence="4">
    <location>
        <begin position="17"/>
        <end position="150"/>
    </location>
</feature>
<reference evidence="6" key="1">
    <citation type="journal article" date="2019" name="Int. J. Syst. Evol. Microbiol.">
        <title>The Global Catalogue of Microorganisms (GCM) 10K type strain sequencing project: providing services to taxonomists for standard genome sequencing and annotation.</title>
        <authorList>
            <consortium name="The Broad Institute Genomics Platform"/>
            <consortium name="The Broad Institute Genome Sequencing Center for Infectious Disease"/>
            <person name="Wu L."/>
            <person name="Ma J."/>
        </authorList>
    </citation>
    <scope>NUCLEOTIDE SEQUENCE [LARGE SCALE GENOMIC DNA]</scope>
    <source>
        <strain evidence="6">CGMCC 1.12478</strain>
    </source>
</reference>
<dbReference type="SUPFAM" id="SSF46785">
    <property type="entry name" value="Winged helix' DNA-binding domain"/>
    <property type="match status" value="1"/>
</dbReference>
<evidence type="ECO:0000256" key="3">
    <source>
        <dbReference type="ARBA" id="ARBA00023163"/>
    </source>
</evidence>
<keyword evidence="2" id="KW-0238">DNA-binding</keyword>
<gene>
    <name evidence="5" type="ORF">GCM10011363_29760</name>
</gene>
<dbReference type="Pfam" id="PF12802">
    <property type="entry name" value="MarR_2"/>
    <property type="match status" value="1"/>
</dbReference>
<dbReference type="InterPro" id="IPR036390">
    <property type="entry name" value="WH_DNA-bd_sf"/>
</dbReference>
<keyword evidence="1" id="KW-0805">Transcription regulation</keyword>
<name>A0ABQ1L080_9RHOB</name>